<protein>
    <submittedName>
        <fullName evidence="1">Putative ovule protein</fullName>
    </submittedName>
</protein>
<proteinExistence type="predicted"/>
<name>A0A0V0I4D8_SOLCH</name>
<sequence>MDVLHLVNTHDKLLAFDFFTLKPIPHIPIIFLARGDASRAETMSIVVGRDFKPNRFIKFDIDDGAVYILNQETSCHFSHRI</sequence>
<dbReference type="EMBL" id="GEDG01011430">
    <property type="protein sequence ID" value="JAP27191.1"/>
    <property type="molecule type" value="Transcribed_RNA"/>
</dbReference>
<organism evidence="1">
    <name type="scientific">Solanum chacoense</name>
    <name type="common">Chaco potato</name>
    <dbReference type="NCBI Taxonomy" id="4108"/>
    <lineage>
        <taxon>Eukaryota</taxon>
        <taxon>Viridiplantae</taxon>
        <taxon>Streptophyta</taxon>
        <taxon>Embryophyta</taxon>
        <taxon>Tracheophyta</taxon>
        <taxon>Spermatophyta</taxon>
        <taxon>Magnoliopsida</taxon>
        <taxon>eudicotyledons</taxon>
        <taxon>Gunneridae</taxon>
        <taxon>Pentapetalae</taxon>
        <taxon>asterids</taxon>
        <taxon>lamiids</taxon>
        <taxon>Solanales</taxon>
        <taxon>Solanaceae</taxon>
        <taxon>Solanoideae</taxon>
        <taxon>Solaneae</taxon>
        <taxon>Solanum</taxon>
    </lineage>
</organism>
<evidence type="ECO:0000313" key="1">
    <source>
        <dbReference type="EMBL" id="JAP27191.1"/>
    </source>
</evidence>
<reference evidence="1" key="1">
    <citation type="submission" date="2015-12" db="EMBL/GenBank/DDBJ databases">
        <title>Gene expression during late stages of embryo sac development: a critical building block for successful pollen-pistil interactions.</title>
        <authorList>
            <person name="Liu Y."/>
            <person name="Joly V."/>
            <person name="Sabar M."/>
            <person name="Matton D.P."/>
        </authorList>
    </citation>
    <scope>NUCLEOTIDE SEQUENCE</scope>
</reference>
<dbReference type="AlphaFoldDB" id="A0A0V0I4D8"/>
<accession>A0A0V0I4D8</accession>